<organism evidence="2 3">
    <name type="scientific">Oikeobacillus pervagus</name>
    <dbReference type="NCBI Taxonomy" id="1325931"/>
    <lineage>
        <taxon>Bacteria</taxon>
        <taxon>Bacillati</taxon>
        <taxon>Bacillota</taxon>
        <taxon>Bacilli</taxon>
        <taxon>Bacillales</taxon>
        <taxon>Bacillaceae</taxon>
        <taxon>Oikeobacillus</taxon>
    </lineage>
</organism>
<dbReference type="AlphaFoldDB" id="A0AAJ1T5A8"/>
<evidence type="ECO:0000313" key="2">
    <source>
        <dbReference type="EMBL" id="MDQ0216881.1"/>
    </source>
</evidence>
<dbReference type="EMBL" id="JAUSUC010000093">
    <property type="protein sequence ID" value="MDQ0216881.1"/>
    <property type="molecule type" value="Genomic_DNA"/>
</dbReference>
<sequence>DGIIQWFTSNLNNGLLEGINSVFQAAKRKARESALLDMRGEKNKSVLFYIETGLEYLGVSNKQN</sequence>
<dbReference type="InterPro" id="IPR002560">
    <property type="entry name" value="Transposase_DDE"/>
</dbReference>
<feature type="domain" description="Transposase IS204/IS1001/IS1096/IS1165 DDE" evidence="1">
    <location>
        <begin position="1"/>
        <end position="31"/>
    </location>
</feature>
<dbReference type="Pfam" id="PF01610">
    <property type="entry name" value="DDE_Tnp_ISL3"/>
    <property type="match status" value="1"/>
</dbReference>
<dbReference type="RefSeq" id="WP_370874059.1">
    <property type="nucleotide sequence ID" value="NZ_JAUSUC010000093.1"/>
</dbReference>
<comment type="caution">
    <text evidence="2">The sequence shown here is derived from an EMBL/GenBank/DDBJ whole genome shotgun (WGS) entry which is preliminary data.</text>
</comment>
<accession>A0AAJ1T5A8</accession>
<protein>
    <recommendedName>
        <fullName evidence="1">Transposase IS204/IS1001/IS1096/IS1165 DDE domain-containing protein</fullName>
    </recommendedName>
</protein>
<evidence type="ECO:0000259" key="1">
    <source>
        <dbReference type="Pfam" id="PF01610"/>
    </source>
</evidence>
<gene>
    <name evidence="2" type="ORF">J2S13_003379</name>
</gene>
<keyword evidence="3" id="KW-1185">Reference proteome</keyword>
<evidence type="ECO:0000313" key="3">
    <source>
        <dbReference type="Proteomes" id="UP001237207"/>
    </source>
</evidence>
<feature type="non-terminal residue" evidence="2">
    <location>
        <position position="1"/>
    </location>
</feature>
<proteinExistence type="predicted"/>
<name>A0AAJ1T5A8_9BACI</name>
<dbReference type="Proteomes" id="UP001237207">
    <property type="component" value="Unassembled WGS sequence"/>
</dbReference>
<reference evidence="2" key="1">
    <citation type="submission" date="2023-07" db="EMBL/GenBank/DDBJ databases">
        <title>Genomic Encyclopedia of Type Strains, Phase IV (KMG-IV): sequencing the most valuable type-strain genomes for metagenomic binning, comparative biology and taxonomic classification.</title>
        <authorList>
            <person name="Goeker M."/>
        </authorList>
    </citation>
    <scope>NUCLEOTIDE SEQUENCE</scope>
    <source>
        <strain evidence="2">DSM 23947</strain>
    </source>
</reference>